<dbReference type="Pfam" id="PF18962">
    <property type="entry name" value="Por_Secre_tail"/>
    <property type="match status" value="1"/>
</dbReference>
<dbReference type="SUPFAM" id="SSF52058">
    <property type="entry name" value="L domain-like"/>
    <property type="match status" value="1"/>
</dbReference>
<keyword evidence="2 4" id="KW-0732">Signal</keyword>
<dbReference type="Proteomes" id="UP001629156">
    <property type="component" value="Unassembled WGS sequence"/>
</dbReference>
<evidence type="ECO:0000313" key="7">
    <source>
        <dbReference type="Proteomes" id="UP001629156"/>
    </source>
</evidence>
<gene>
    <name evidence="6" type="ORF">ABS766_10425</name>
</gene>
<dbReference type="InterPro" id="IPR052574">
    <property type="entry name" value="CDIRP"/>
</dbReference>
<evidence type="ECO:0000256" key="1">
    <source>
        <dbReference type="ARBA" id="ARBA00022614"/>
    </source>
</evidence>
<dbReference type="PANTHER" id="PTHR47566">
    <property type="match status" value="1"/>
</dbReference>
<evidence type="ECO:0000313" key="6">
    <source>
        <dbReference type="EMBL" id="MFL9844832.1"/>
    </source>
</evidence>
<dbReference type="InterPro" id="IPR026444">
    <property type="entry name" value="Secre_tail"/>
</dbReference>
<name>A0ABW8YZE8_9FLAO</name>
<feature type="chain" id="PRO_5045223897" evidence="4">
    <location>
        <begin position="19"/>
        <end position="367"/>
    </location>
</feature>
<evidence type="ECO:0000256" key="3">
    <source>
        <dbReference type="ARBA" id="ARBA00022737"/>
    </source>
</evidence>
<dbReference type="PANTHER" id="PTHR47566:SF1">
    <property type="entry name" value="PROTEIN NUD1"/>
    <property type="match status" value="1"/>
</dbReference>
<keyword evidence="1" id="KW-0433">Leucine-rich repeat</keyword>
<comment type="caution">
    <text evidence="6">The sequence shown here is derived from an EMBL/GenBank/DDBJ whole genome shotgun (WGS) entry which is preliminary data.</text>
</comment>
<reference evidence="6 7" key="1">
    <citation type="submission" date="2024-06" db="EMBL/GenBank/DDBJ databases">
        <authorList>
            <person name="Kaempfer P."/>
            <person name="Viver T."/>
        </authorList>
    </citation>
    <scope>NUCLEOTIDE SEQUENCE [LARGE SCALE GENOMIC DNA]</scope>
    <source>
        <strain evidence="6 7">ST-119</strain>
    </source>
</reference>
<evidence type="ECO:0000256" key="4">
    <source>
        <dbReference type="SAM" id="SignalP"/>
    </source>
</evidence>
<dbReference type="Gene3D" id="3.80.10.10">
    <property type="entry name" value="Ribonuclease Inhibitor"/>
    <property type="match status" value="1"/>
</dbReference>
<dbReference type="EMBL" id="JBELPZ010000009">
    <property type="protein sequence ID" value="MFL9844832.1"/>
    <property type="molecule type" value="Genomic_DNA"/>
</dbReference>
<protein>
    <submittedName>
        <fullName evidence="6">T9SS type A sorting domain-containing protein</fullName>
    </submittedName>
</protein>
<feature type="signal peptide" evidence="4">
    <location>
        <begin position="1"/>
        <end position="18"/>
    </location>
</feature>
<feature type="domain" description="Secretion system C-terminal sorting" evidence="5">
    <location>
        <begin position="296"/>
        <end position="364"/>
    </location>
</feature>
<dbReference type="NCBIfam" id="TIGR04183">
    <property type="entry name" value="Por_Secre_tail"/>
    <property type="match status" value="1"/>
</dbReference>
<proteinExistence type="predicted"/>
<evidence type="ECO:0000259" key="5">
    <source>
        <dbReference type="Pfam" id="PF18962"/>
    </source>
</evidence>
<keyword evidence="7" id="KW-1185">Reference proteome</keyword>
<dbReference type="InterPro" id="IPR032675">
    <property type="entry name" value="LRR_dom_sf"/>
</dbReference>
<sequence>MKKFLLPSFLLFYGLAGAQVINFTDQNLKTKLLAEMSATPTGYNQNEVAVLIDTNQDGEIEASEAAAIYGLNISGASISDLSGLEAFSNLEWIQCGVNQITSINAAMFPNLKNLMCGHTSITSLDVTGFTHLEALECEYAQIISLNVAGMQTLKSIRCSGNALTTIDLTGLSNLIEFSSIESNPFTSLNFDDAVNLTQLAISQSMLTELDLSHSPLLMYVGISENSLLESINLRNGGSALVPFECGFTDNQNLTSVCVDDGEEDIVAQCTWLPVMAEITSVCSLGTTDFATEPMTIYPNPTEGLINITTNKAIKLFEVYDFQGRLLQKTTPAAGQVSIDLSRLQSGEYLLKAYTDNGWLTKKVIKTN</sequence>
<evidence type="ECO:0000256" key="2">
    <source>
        <dbReference type="ARBA" id="ARBA00022729"/>
    </source>
</evidence>
<accession>A0ABW8YZE8</accession>
<keyword evidence="3" id="KW-0677">Repeat</keyword>
<organism evidence="6 7">
    <name type="scientific">Flavobacterium rhizosphaerae</name>
    <dbReference type="NCBI Taxonomy" id="3163298"/>
    <lineage>
        <taxon>Bacteria</taxon>
        <taxon>Pseudomonadati</taxon>
        <taxon>Bacteroidota</taxon>
        <taxon>Flavobacteriia</taxon>
        <taxon>Flavobacteriales</taxon>
        <taxon>Flavobacteriaceae</taxon>
        <taxon>Flavobacterium</taxon>
    </lineage>
</organism>
<dbReference type="RefSeq" id="WP_408085087.1">
    <property type="nucleotide sequence ID" value="NZ_JBELPZ010000009.1"/>
</dbReference>